<reference evidence="2" key="1">
    <citation type="journal article" date="2019" name="Int. J. Syst. Evol. Microbiol.">
        <title>The Global Catalogue of Microorganisms (GCM) 10K type strain sequencing project: providing services to taxonomists for standard genome sequencing and annotation.</title>
        <authorList>
            <consortium name="The Broad Institute Genomics Platform"/>
            <consortium name="The Broad Institute Genome Sequencing Center for Infectious Disease"/>
            <person name="Wu L."/>
            <person name="Ma J."/>
        </authorList>
    </citation>
    <scope>NUCLEOTIDE SEQUENCE [LARGE SCALE GENOMIC DNA]</scope>
    <source>
        <strain evidence="2">CCUG 61889</strain>
    </source>
</reference>
<evidence type="ECO:0000313" key="2">
    <source>
        <dbReference type="Proteomes" id="UP001595752"/>
    </source>
</evidence>
<dbReference type="EMBL" id="JBHRZT010000072">
    <property type="protein sequence ID" value="MFC3885492.1"/>
    <property type="molecule type" value="Genomic_DNA"/>
</dbReference>
<dbReference type="Pfam" id="PF00805">
    <property type="entry name" value="Pentapeptide"/>
    <property type="match status" value="1"/>
</dbReference>
<dbReference type="Gene3D" id="2.160.20.80">
    <property type="entry name" value="E3 ubiquitin-protein ligase SopA"/>
    <property type="match status" value="1"/>
</dbReference>
<dbReference type="RefSeq" id="WP_377918661.1">
    <property type="nucleotide sequence ID" value="NZ_JBHRZT010000072.1"/>
</dbReference>
<proteinExistence type="predicted"/>
<organism evidence="1 2">
    <name type="scientific">Bacillus songklensis</name>
    <dbReference type="NCBI Taxonomy" id="1069116"/>
    <lineage>
        <taxon>Bacteria</taxon>
        <taxon>Bacillati</taxon>
        <taxon>Bacillota</taxon>
        <taxon>Bacilli</taxon>
        <taxon>Bacillales</taxon>
        <taxon>Bacillaceae</taxon>
        <taxon>Bacillus</taxon>
    </lineage>
</organism>
<accession>A0ABV8B8K1</accession>
<comment type="caution">
    <text evidence="1">The sequence shown here is derived from an EMBL/GenBank/DDBJ whole genome shotgun (WGS) entry which is preliminary data.</text>
</comment>
<name>A0ABV8B8K1_9BACI</name>
<dbReference type="InterPro" id="IPR001646">
    <property type="entry name" value="5peptide_repeat"/>
</dbReference>
<keyword evidence="2" id="KW-1185">Reference proteome</keyword>
<sequence length="69" mass="7579">MCSDNQTFNEAIFNKTSLSGTSFKNAVFKNVSFKGTDVKKAIFDGAKMDKITYAFLKGNNANLTNVTVM</sequence>
<protein>
    <submittedName>
        <fullName evidence="1">Pentapeptide repeat-containing protein</fullName>
    </submittedName>
</protein>
<gene>
    <name evidence="1" type="ORF">ACFOU2_19260</name>
</gene>
<dbReference type="SUPFAM" id="SSF141571">
    <property type="entry name" value="Pentapeptide repeat-like"/>
    <property type="match status" value="1"/>
</dbReference>
<evidence type="ECO:0000313" key="1">
    <source>
        <dbReference type="EMBL" id="MFC3885492.1"/>
    </source>
</evidence>
<dbReference type="Proteomes" id="UP001595752">
    <property type="component" value="Unassembled WGS sequence"/>
</dbReference>